<dbReference type="SUPFAM" id="SSF55331">
    <property type="entry name" value="Tautomerase/MIF"/>
    <property type="match status" value="1"/>
</dbReference>
<dbReference type="Pfam" id="PF01361">
    <property type="entry name" value="Tautomerase"/>
    <property type="match status" value="1"/>
</dbReference>
<protein>
    <recommendedName>
        <fullName evidence="4">Tautomerase</fullName>
        <ecNumber evidence="4">5.3.2.-</ecNumber>
    </recommendedName>
</protein>
<evidence type="ECO:0000259" key="5">
    <source>
        <dbReference type="Pfam" id="PF01361"/>
    </source>
</evidence>
<proteinExistence type="inferred from homology"/>
<sequence length="71" mass="7788">MPIAEILIFEGRSDDQKRAIMREVTDALARSMDAEPERIRVILKEIPTNHFSVAGVSIADSRAAGNPPGKK</sequence>
<dbReference type="InterPro" id="IPR014347">
    <property type="entry name" value="Tautomerase/MIF_sf"/>
</dbReference>
<evidence type="ECO:0000313" key="7">
    <source>
        <dbReference type="Proteomes" id="UP000181897"/>
    </source>
</evidence>
<keyword evidence="7" id="KW-1185">Reference proteome</keyword>
<evidence type="ECO:0000256" key="2">
    <source>
        <dbReference type="ARBA" id="ARBA00023235"/>
    </source>
</evidence>
<dbReference type="PANTHER" id="PTHR35530:SF1">
    <property type="entry name" value="2-HYDROXYMUCONATE TAUTOMERASE"/>
    <property type="match status" value="1"/>
</dbReference>
<keyword evidence="2 4" id="KW-0413">Isomerase</keyword>
<evidence type="ECO:0000256" key="1">
    <source>
        <dbReference type="ARBA" id="ARBA00006723"/>
    </source>
</evidence>
<gene>
    <name evidence="6" type="ORF">BOO69_22215</name>
</gene>
<dbReference type="AlphaFoldDB" id="A0A1J0WPN5"/>
<evidence type="ECO:0000313" key="6">
    <source>
        <dbReference type="EMBL" id="APE46253.1"/>
    </source>
</evidence>
<dbReference type="NCBIfam" id="TIGR00013">
    <property type="entry name" value="taut"/>
    <property type="match status" value="1"/>
</dbReference>
<evidence type="ECO:0000256" key="3">
    <source>
        <dbReference type="PIRSR" id="PIRSR618191-1"/>
    </source>
</evidence>
<dbReference type="EC" id="5.3.2.-" evidence="4"/>
<name>A0A1J0WPN5_9RHOB</name>
<dbReference type="GO" id="GO:0016853">
    <property type="term" value="F:isomerase activity"/>
    <property type="evidence" value="ECO:0007669"/>
    <property type="project" value="UniProtKB-UniRule"/>
</dbReference>
<dbReference type="PANTHER" id="PTHR35530">
    <property type="entry name" value="TAUTOMERASE-RELATED"/>
    <property type="match status" value="1"/>
</dbReference>
<reference evidence="6 7" key="1">
    <citation type="submission" date="2016-11" db="EMBL/GenBank/DDBJ databases">
        <title>Complete genome sequence of Sulfitobacter sp. AM1-D1, a toxic bacteria associated with marine dinoflagellate Alexandrium minutum in East China Sea.</title>
        <authorList>
            <person name="Yang Q."/>
            <person name="Zhang X."/>
            <person name="Tian X."/>
        </authorList>
    </citation>
    <scope>NUCLEOTIDE SEQUENCE [LARGE SCALE GENOMIC DNA]</scope>
    <source>
        <strain evidence="6 7">AM1-D1</strain>
        <plasmid evidence="6 7">unnamed5</plasmid>
    </source>
</reference>
<dbReference type="Gene3D" id="3.30.429.10">
    <property type="entry name" value="Macrophage Migration Inhibitory Factor"/>
    <property type="match status" value="1"/>
</dbReference>
<feature type="active site" description="Proton acceptor; via imino nitrogen" evidence="3">
    <location>
        <position position="2"/>
    </location>
</feature>
<keyword evidence="6" id="KW-0614">Plasmid</keyword>
<dbReference type="InterPro" id="IPR004370">
    <property type="entry name" value="4-OT-like_dom"/>
</dbReference>
<dbReference type="NCBIfam" id="NF002571">
    <property type="entry name" value="PRK02220.1"/>
    <property type="match status" value="1"/>
</dbReference>
<geneLocation type="plasmid" evidence="6 7">
    <name>unnamed5</name>
</geneLocation>
<dbReference type="InterPro" id="IPR018191">
    <property type="entry name" value="4-OT"/>
</dbReference>
<dbReference type="RefSeq" id="WP_071974395.1">
    <property type="nucleotide sequence ID" value="NZ_CP018081.1"/>
</dbReference>
<feature type="domain" description="4-oxalocrotonate tautomerase-like" evidence="5">
    <location>
        <begin position="2"/>
        <end position="60"/>
    </location>
</feature>
<dbReference type="EMBL" id="CP018081">
    <property type="protein sequence ID" value="APE46253.1"/>
    <property type="molecule type" value="Genomic_DNA"/>
</dbReference>
<organism evidence="6 7">
    <name type="scientific">Sulfitobacter alexandrii</name>
    <dbReference type="NCBI Taxonomy" id="1917485"/>
    <lineage>
        <taxon>Bacteria</taxon>
        <taxon>Pseudomonadati</taxon>
        <taxon>Pseudomonadota</taxon>
        <taxon>Alphaproteobacteria</taxon>
        <taxon>Rhodobacterales</taxon>
        <taxon>Roseobacteraceae</taxon>
        <taxon>Sulfitobacter</taxon>
    </lineage>
</organism>
<evidence type="ECO:0000256" key="4">
    <source>
        <dbReference type="RuleBase" id="RU362032"/>
    </source>
</evidence>
<dbReference type="OrthoDB" id="8635217at2"/>
<accession>A0A1J0WPN5</accession>
<comment type="similarity">
    <text evidence="1 4">Belongs to the 4-oxalocrotonate tautomerase family.</text>
</comment>
<dbReference type="KEGG" id="suam:BOO69_22215"/>
<dbReference type="Proteomes" id="UP000181897">
    <property type="component" value="Plasmid unnamed5"/>
</dbReference>